<gene>
    <name evidence="2" type="ORF">A2363_04780</name>
</gene>
<organism evidence="2 3">
    <name type="scientific">Candidatus Gottesmanbacteria bacterium RIFOXYB1_FULL_47_11</name>
    <dbReference type="NCBI Taxonomy" id="1798401"/>
    <lineage>
        <taxon>Bacteria</taxon>
        <taxon>Candidatus Gottesmaniibacteriota</taxon>
    </lineage>
</organism>
<comment type="caution">
    <text evidence="2">The sequence shown here is derived from an EMBL/GenBank/DDBJ whole genome shotgun (WGS) entry which is preliminary data.</text>
</comment>
<dbReference type="CDD" id="cd07067">
    <property type="entry name" value="HP_PGM_like"/>
    <property type="match status" value="1"/>
</dbReference>
<dbReference type="InterPro" id="IPR029033">
    <property type="entry name" value="His_PPase_superfam"/>
</dbReference>
<dbReference type="InterPro" id="IPR013078">
    <property type="entry name" value="His_Pase_superF_clade-1"/>
</dbReference>
<sequence>MKHTTIYFFRHGKIDNPKKVFYGRHLPMQLSTEGVQKVAKVARKLRDQGVRIDMMYTSPLHRAVTTAELLASILHISTTVQLDKLTDVHIPSLAGKPLRLRAEIHKTGIDEYSGKYADAGHETRADIVKRMYAVVQKILREHKGRTVGIVSHGDSLRFLLFQLLCKNKQIPSMGELKTIYYPPKGEGWKMTFDEKGNIRKAQLLPNGEDLAIQY</sequence>
<evidence type="ECO:0000313" key="3">
    <source>
        <dbReference type="Proteomes" id="UP000176186"/>
    </source>
</evidence>
<dbReference type="AlphaFoldDB" id="A0A1F6BC11"/>
<dbReference type="GO" id="GO:0005829">
    <property type="term" value="C:cytosol"/>
    <property type="evidence" value="ECO:0007669"/>
    <property type="project" value="TreeGrafter"/>
</dbReference>
<dbReference type="STRING" id="1798401.A2363_04780"/>
<name>A0A1F6BC11_9BACT</name>
<evidence type="ECO:0000313" key="2">
    <source>
        <dbReference type="EMBL" id="OGG34486.1"/>
    </source>
</evidence>
<dbReference type="PANTHER" id="PTHR48100">
    <property type="entry name" value="BROAD-SPECIFICITY PHOSPHATASE YOR283W-RELATED"/>
    <property type="match status" value="1"/>
</dbReference>
<accession>A0A1F6BC11</accession>
<evidence type="ECO:0008006" key="4">
    <source>
        <dbReference type="Google" id="ProtNLM"/>
    </source>
</evidence>
<protein>
    <recommendedName>
        <fullName evidence="4">Phosphoglycerate mutase</fullName>
    </recommendedName>
</protein>
<dbReference type="SUPFAM" id="SSF53254">
    <property type="entry name" value="Phosphoglycerate mutase-like"/>
    <property type="match status" value="1"/>
</dbReference>
<evidence type="ECO:0000256" key="1">
    <source>
        <dbReference type="PIRSR" id="PIRSR613078-2"/>
    </source>
</evidence>
<dbReference type="InterPro" id="IPR050275">
    <property type="entry name" value="PGM_Phosphatase"/>
</dbReference>
<feature type="binding site" evidence="1">
    <location>
        <position position="62"/>
    </location>
    <ligand>
        <name>substrate</name>
    </ligand>
</feature>
<dbReference type="Pfam" id="PF00300">
    <property type="entry name" value="His_Phos_1"/>
    <property type="match status" value="1"/>
</dbReference>
<dbReference type="Proteomes" id="UP000176186">
    <property type="component" value="Unassembled WGS sequence"/>
</dbReference>
<dbReference type="Gene3D" id="3.40.50.1240">
    <property type="entry name" value="Phosphoglycerate mutase-like"/>
    <property type="match status" value="1"/>
</dbReference>
<proteinExistence type="predicted"/>
<reference evidence="2 3" key="1">
    <citation type="journal article" date="2016" name="Nat. Commun.">
        <title>Thousands of microbial genomes shed light on interconnected biogeochemical processes in an aquifer system.</title>
        <authorList>
            <person name="Anantharaman K."/>
            <person name="Brown C.T."/>
            <person name="Hug L.A."/>
            <person name="Sharon I."/>
            <person name="Castelle C.J."/>
            <person name="Probst A.J."/>
            <person name="Thomas B.C."/>
            <person name="Singh A."/>
            <person name="Wilkins M.J."/>
            <person name="Karaoz U."/>
            <person name="Brodie E.L."/>
            <person name="Williams K.H."/>
            <person name="Hubbard S.S."/>
            <person name="Banfield J.F."/>
        </authorList>
    </citation>
    <scope>NUCLEOTIDE SEQUENCE [LARGE SCALE GENOMIC DNA]</scope>
</reference>
<dbReference type="GO" id="GO:0016791">
    <property type="term" value="F:phosphatase activity"/>
    <property type="evidence" value="ECO:0007669"/>
    <property type="project" value="TreeGrafter"/>
</dbReference>
<dbReference type="EMBL" id="MFKE01000028">
    <property type="protein sequence ID" value="OGG34486.1"/>
    <property type="molecule type" value="Genomic_DNA"/>
</dbReference>
<dbReference type="SMART" id="SM00855">
    <property type="entry name" value="PGAM"/>
    <property type="match status" value="1"/>
</dbReference>
<dbReference type="PANTHER" id="PTHR48100:SF44">
    <property type="entry name" value="PHOSPHATASE C1620.13-RELATED"/>
    <property type="match status" value="1"/>
</dbReference>